<dbReference type="AlphaFoldDB" id="A0AB32WWN0"/>
<accession>A0AB32WWN0</accession>
<evidence type="ECO:0000256" key="2">
    <source>
        <dbReference type="PROSITE-ProRule" id="PRU00708"/>
    </source>
</evidence>
<dbReference type="InterPro" id="IPR051222">
    <property type="entry name" value="PPR/CCM1_RNA-binding"/>
</dbReference>
<feature type="repeat" description="PPR" evidence="2">
    <location>
        <begin position="271"/>
        <end position="305"/>
    </location>
</feature>
<dbReference type="Pfam" id="PF01535">
    <property type="entry name" value="PPR"/>
    <property type="match status" value="3"/>
</dbReference>
<feature type="repeat" description="PPR" evidence="2">
    <location>
        <begin position="166"/>
        <end position="200"/>
    </location>
</feature>
<feature type="repeat" description="PPR" evidence="2">
    <location>
        <begin position="668"/>
        <end position="702"/>
    </location>
</feature>
<keyword evidence="1" id="KW-0677">Repeat</keyword>
<reference evidence="4" key="2">
    <citation type="submission" date="2025-08" db="UniProtKB">
        <authorList>
            <consortium name="RefSeq"/>
        </authorList>
    </citation>
    <scope>IDENTIFICATION</scope>
</reference>
<feature type="repeat" description="PPR" evidence="2">
    <location>
        <begin position="446"/>
        <end position="480"/>
    </location>
</feature>
<dbReference type="InterPro" id="IPR002885">
    <property type="entry name" value="PPR_rpt"/>
</dbReference>
<dbReference type="SUPFAM" id="SSF81901">
    <property type="entry name" value="HCP-like"/>
    <property type="match status" value="1"/>
</dbReference>
<dbReference type="Gramene" id="Tc09v2_t015410.1">
    <property type="protein sequence ID" value="Tc09v2_p015410.1"/>
    <property type="gene ID" value="Tc09v2_g015410"/>
</dbReference>
<dbReference type="Proteomes" id="UP000694886">
    <property type="component" value="Chromosome 9"/>
</dbReference>
<proteinExistence type="predicted"/>
<feature type="repeat" description="PPR" evidence="2">
    <location>
        <begin position="306"/>
        <end position="340"/>
    </location>
</feature>
<dbReference type="InterPro" id="IPR011990">
    <property type="entry name" value="TPR-like_helical_dom_sf"/>
</dbReference>
<dbReference type="PANTHER" id="PTHR47942">
    <property type="entry name" value="TETRATRICOPEPTIDE REPEAT (TPR)-LIKE SUPERFAMILY PROTEIN-RELATED"/>
    <property type="match status" value="1"/>
</dbReference>
<dbReference type="NCBIfam" id="TIGR00756">
    <property type="entry name" value="PPR"/>
    <property type="match status" value="13"/>
</dbReference>
<feature type="repeat" description="PPR" evidence="2">
    <location>
        <begin position="341"/>
        <end position="375"/>
    </location>
</feature>
<dbReference type="Pfam" id="PF12854">
    <property type="entry name" value="PPR_1"/>
    <property type="match status" value="1"/>
</dbReference>
<sequence length="800" mass="90596">MKLPSLFVRPIAHLRSKTSKFLSPNFSSFSSLQDFSVSNEIHSILDIVNPMEPALEPLLPFLSPDIVTSIIQDQPNPQLGFRFFIWAMQSKRLRSSASDKLVVDMLLRKDNGFDMYWQTLEEIKKCGALIVSDAFKVLISGYSKLGLDEKAVECFGKMKDFDCKPDVFTYNTILYVMVRRKVLLLALAVYNQMLKNNYKANRATFSILIDGLCKNGKTEDALNMFDEMTQRGIEPNRCSYTIIVSGLCQADRADDACRLLNKMKESGCSPDFVAYNALLNGFCQLGRVDEAFALLQSFQKDGFVLGLRGYSSFINGLFRARRFEEAYAWYTKMFEENVKPDVVLYAIMLRGLSVAGKVEDAMKLLSEMTERGLVPDTYCYNAVIKGFCDTGLLDQARSLQLEISSYDCFPNACTYTILISGMCQNGLVGEAQQIFDEMEKLGCFPSVVTFNALIDGLSKAGQLEKAHLLFYKMEIGRNPSLFLRLSHGSSGVLDSSSLQTMVEQLYESGRILKAYRILMQLADGGNVPDIFTYNILIHGFCKAGNINGAFKLFKELQLKGISPDSVTYGTLINGFQMAGREEDAFRIFDQMVKNGCKPSVAVYRSLMTWSCRRRKVSLAFNLWLMYLRSLPGRQDTVIKEVEKYFDEGQVEKAVRGLLKMDFKLNSFSVAPYTIWLIGLCQAGRVEEALKIFYILEECKVVVSPPSCVRLIVGLCKEGNLDLAVDVFLYTLEQGFKLMPRICNHLLKSLLRSKDKRMHAFGLLSKMNSQRYDLDAYLHKTTKSLLYRHWHTWKMENVAPG</sequence>
<reference evidence="3" key="1">
    <citation type="journal article" date="1997" name="Nucleic Acids Res.">
        <title>tRNAscan-SE: a program for improved detection of transfer RNA genes in genomic sequence.</title>
        <authorList>
            <person name="Lowe T.M."/>
            <person name="Eddy S.R."/>
        </authorList>
    </citation>
    <scope>NUCLEOTIDE SEQUENCE [LARGE SCALE GENOMIC DNA]</scope>
    <source>
        <strain evidence="3">r\B97-61/B2</strain>
    </source>
</reference>
<name>A0AB32WWN0_THECC</name>
<organism evidence="3 4">
    <name type="scientific">Theobroma cacao</name>
    <name type="common">Cacao</name>
    <name type="synonym">Cocoa</name>
    <dbReference type="NCBI Taxonomy" id="3641"/>
    <lineage>
        <taxon>Eukaryota</taxon>
        <taxon>Viridiplantae</taxon>
        <taxon>Streptophyta</taxon>
        <taxon>Embryophyta</taxon>
        <taxon>Tracheophyta</taxon>
        <taxon>Spermatophyta</taxon>
        <taxon>Magnoliopsida</taxon>
        <taxon>eudicotyledons</taxon>
        <taxon>Gunneridae</taxon>
        <taxon>Pentapetalae</taxon>
        <taxon>rosids</taxon>
        <taxon>malvids</taxon>
        <taxon>Malvales</taxon>
        <taxon>Malvaceae</taxon>
        <taxon>Byttnerioideae</taxon>
        <taxon>Theobroma</taxon>
    </lineage>
</organism>
<protein>
    <submittedName>
        <fullName evidence="4">Pentatricopeptide repeat-containing protein At1g79540</fullName>
    </submittedName>
</protein>
<dbReference type="GeneID" id="18589351"/>
<dbReference type="PROSITE" id="PS51375">
    <property type="entry name" value="PPR"/>
    <property type="match status" value="13"/>
</dbReference>
<feature type="repeat" description="PPR" evidence="2">
    <location>
        <begin position="411"/>
        <end position="445"/>
    </location>
</feature>
<feature type="repeat" description="PPR" evidence="2">
    <location>
        <begin position="529"/>
        <end position="563"/>
    </location>
</feature>
<evidence type="ECO:0000313" key="4">
    <source>
        <dbReference type="RefSeq" id="XP_017982149.1"/>
    </source>
</evidence>
<evidence type="ECO:0000313" key="3">
    <source>
        <dbReference type="Proteomes" id="UP000694886"/>
    </source>
</evidence>
<gene>
    <name evidence="4" type="primary">LOC18589351</name>
</gene>
<feature type="repeat" description="PPR" evidence="2">
    <location>
        <begin position="201"/>
        <end position="235"/>
    </location>
</feature>
<feature type="repeat" description="PPR" evidence="2">
    <location>
        <begin position="131"/>
        <end position="165"/>
    </location>
</feature>
<dbReference type="KEGG" id="tcc:18589351"/>
<dbReference type="Gene3D" id="1.25.40.10">
    <property type="entry name" value="Tetratricopeptide repeat domain"/>
    <property type="match status" value="6"/>
</dbReference>
<dbReference type="SUPFAM" id="SSF48452">
    <property type="entry name" value="TPR-like"/>
    <property type="match status" value="1"/>
</dbReference>
<feature type="repeat" description="PPR" evidence="2">
    <location>
        <begin position="564"/>
        <end position="598"/>
    </location>
</feature>
<feature type="repeat" description="PPR" evidence="2">
    <location>
        <begin position="236"/>
        <end position="270"/>
    </location>
</feature>
<evidence type="ECO:0000256" key="1">
    <source>
        <dbReference type="ARBA" id="ARBA00022737"/>
    </source>
</evidence>
<dbReference type="PANTHER" id="PTHR47942:SF16">
    <property type="entry name" value="PENTATRICOPEPTIDE REPEAT DOMAIN CONTAINING PROTEIN-RELATED"/>
    <property type="match status" value="1"/>
</dbReference>
<dbReference type="RefSeq" id="XP_017982149.1">
    <property type="nucleotide sequence ID" value="XM_018126660.1"/>
</dbReference>
<feature type="repeat" description="PPR" evidence="2">
    <location>
        <begin position="376"/>
        <end position="410"/>
    </location>
</feature>
<dbReference type="Pfam" id="PF13041">
    <property type="entry name" value="PPR_2"/>
    <property type="match status" value="5"/>
</dbReference>